<evidence type="ECO:0000259" key="3">
    <source>
        <dbReference type="Pfam" id="PF14703"/>
    </source>
</evidence>
<dbReference type="InterPro" id="IPR045122">
    <property type="entry name" value="Csc1-like"/>
</dbReference>
<feature type="transmembrane region" description="Helical" evidence="2">
    <location>
        <begin position="522"/>
        <end position="543"/>
    </location>
</feature>
<reference evidence="4 5" key="1">
    <citation type="submission" date="2016-11" db="EMBL/GenBank/DDBJ databases">
        <title>The macronuclear genome of Stentor coeruleus: a giant cell with tiny introns.</title>
        <authorList>
            <person name="Slabodnick M."/>
            <person name="Ruby J.G."/>
            <person name="Reiff S.B."/>
            <person name="Swart E.C."/>
            <person name="Gosai S."/>
            <person name="Prabakaran S."/>
            <person name="Witkowska E."/>
            <person name="Larue G.E."/>
            <person name="Fisher S."/>
            <person name="Freeman R.M."/>
            <person name="Gunawardena J."/>
            <person name="Chu W."/>
            <person name="Stover N.A."/>
            <person name="Gregory B.D."/>
            <person name="Nowacki M."/>
            <person name="Derisi J."/>
            <person name="Roy S.W."/>
            <person name="Marshall W.F."/>
            <person name="Sood P."/>
        </authorList>
    </citation>
    <scope>NUCLEOTIDE SEQUENCE [LARGE SCALE GENOMIC DNA]</scope>
    <source>
        <strain evidence="4">WM001</strain>
    </source>
</reference>
<dbReference type="CDD" id="cd00590">
    <property type="entry name" value="RRM_SF"/>
    <property type="match status" value="1"/>
</dbReference>
<feature type="transmembrane region" description="Helical" evidence="2">
    <location>
        <begin position="402"/>
        <end position="420"/>
    </location>
</feature>
<feature type="transmembrane region" description="Helical" evidence="2">
    <location>
        <begin position="630"/>
        <end position="652"/>
    </location>
</feature>
<dbReference type="PANTHER" id="PTHR13018">
    <property type="entry name" value="PROBABLE MEMBRANE PROTEIN DUF221-RELATED"/>
    <property type="match status" value="1"/>
</dbReference>
<keyword evidence="2" id="KW-0812">Transmembrane</keyword>
<dbReference type="Pfam" id="PF14703">
    <property type="entry name" value="PHM7_cyt"/>
    <property type="match status" value="1"/>
</dbReference>
<feature type="transmembrane region" description="Helical" evidence="2">
    <location>
        <begin position="158"/>
        <end position="178"/>
    </location>
</feature>
<feature type="transmembrane region" description="Helical" evidence="2">
    <location>
        <begin position="481"/>
        <end position="502"/>
    </location>
</feature>
<dbReference type="EMBL" id="MPUH01000507">
    <property type="protein sequence ID" value="OMJ78728.1"/>
    <property type="molecule type" value="Genomic_DNA"/>
</dbReference>
<evidence type="ECO:0000256" key="2">
    <source>
        <dbReference type="SAM" id="Phobius"/>
    </source>
</evidence>
<proteinExistence type="predicted"/>
<keyword evidence="2" id="KW-1133">Transmembrane helix</keyword>
<dbReference type="InterPro" id="IPR035979">
    <property type="entry name" value="RBD_domain_sf"/>
</dbReference>
<dbReference type="PANTHER" id="PTHR13018:SF83">
    <property type="entry name" value="RRM DOMAIN-CONTAINING PROTEIN"/>
    <property type="match status" value="1"/>
</dbReference>
<feature type="domain" description="CSC1/OSCA1-like cytosolic" evidence="3">
    <location>
        <begin position="201"/>
        <end position="387"/>
    </location>
</feature>
<feature type="transmembrane region" description="Helical" evidence="2">
    <location>
        <begin position="98"/>
        <end position="121"/>
    </location>
</feature>
<evidence type="ECO:0000313" key="4">
    <source>
        <dbReference type="EMBL" id="OMJ78728.1"/>
    </source>
</evidence>
<dbReference type="OrthoDB" id="294286at2759"/>
<accession>A0A1R2BPM6</accession>
<keyword evidence="2" id="KW-0472">Membrane</keyword>
<dbReference type="Proteomes" id="UP000187209">
    <property type="component" value="Unassembled WGS sequence"/>
</dbReference>
<feature type="compositionally biased region" description="Polar residues" evidence="1">
    <location>
        <begin position="853"/>
        <end position="881"/>
    </location>
</feature>
<comment type="caution">
    <text evidence="4">The sequence shown here is derived from an EMBL/GenBank/DDBJ whole genome shotgun (WGS) entry which is preliminary data.</text>
</comment>
<dbReference type="Gene3D" id="3.30.70.330">
    <property type="match status" value="1"/>
</dbReference>
<feature type="transmembrane region" description="Helical" evidence="2">
    <location>
        <begin position="440"/>
        <end position="460"/>
    </location>
</feature>
<protein>
    <recommendedName>
        <fullName evidence="3">CSC1/OSCA1-like cytosolic domain-containing protein</fullName>
    </recommendedName>
</protein>
<dbReference type="GO" id="GO:0003676">
    <property type="term" value="F:nucleic acid binding"/>
    <property type="evidence" value="ECO:0007669"/>
    <property type="project" value="InterPro"/>
</dbReference>
<keyword evidence="5" id="KW-1185">Reference proteome</keyword>
<sequence>MEEAKKEGQDDYDIIKIQVKSSEESLPEMGFKAGFDPFKKADMVLAEKHRRARLIRKVAQAMRNPKNEKCECCGFPIDAEPFPINCSLKDIAELGSGFPLFFLFIKILGLIFIGALCIVAIPCIIGNSLADKGDEWESNKDSWIVKASVGNNGRSRHIYPLWQCALHVAFMASIILFYQIARRYLAQKDKEMDLEIVTAKDYTVHVYGLGTDVTENEVKDFFEKYGRFDNKPAKVVKVNFPYRIKEYIDNSRRFEEISEALQMIEIYKQNNTEIPKKGCLKKVKFDEGALKKELEIISAERKKFEDDLPAGVGRDLLIGQAFVTFDTQADARAVEMRHGRQWNYRLWEWILLTFCLCCMRNRIQHLLKGHKIYAHIANEPSDVFWENLEVSFQNRIKNGIKTWLATFFAVSVSFGMVYGMKILGKKQKDKYDNQNENDSWKIRIASIWPSIIIIMINFIIARSTRYFASFERPHTVTAYNASVAIKLTIAMFFNTAVIAIIVNYDWEEDWFKPGGLITDATYILISNAIVSPIIYWMSPMVCIHKLKMKKVEKAKYISQIDANTMYENPSVDIAQRYANMSKTILLTFFYAPLVPVGFFFSLGAILFEYWVSKYLLLRRHSWPKRLSGELSGIMIQVIPWAVLAYSVMNYIYMNYLNPDESNLAFIWMLIMLVYIFLPLDSIFSCFIKRSITVWEELYANKTYEAMAVEFVDDFDRSNPVTVHEGWEWLAEHLYKKQAVDDEKMNKIRKGERKRTDMALKNIQYYAKNRKNVDKLEEKNFGLGVKKSVKSKAKKPEPVLVENSLVEMVNQYRTSAINVAYQPTNQPPLHNNKPIVPHNYVQPEIIPQNYDPGYNQNANYNSGYPQGYGQYSNPPPSQNYYQSTNYNTGPVGQGYPQHNNYYANTAYSQPQLYHPAGAYNYYRQAW</sequence>
<dbReference type="GO" id="GO:0005886">
    <property type="term" value="C:plasma membrane"/>
    <property type="evidence" value="ECO:0007669"/>
    <property type="project" value="TreeGrafter"/>
</dbReference>
<dbReference type="GO" id="GO:0005227">
    <property type="term" value="F:calcium-activated cation channel activity"/>
    <property type="evidence" value="ECO:0007669"/>
    <property type="project" value="InterPro"/>
</dbReference>
<organism evidence="4 5">
    <name type="scientific">Stentor coeruleus</name>
    <dbReference type="NCBI Taxonomy" id="5963"/>
    <lineage>
        <taxon>Eukaryota</taxon>
        <taxon>Sar</taxon>
        <taxon>Alveolata</taxon>
        <taxon>Ciliophora</taxon>
        <taxon>Postciliodesmatophora</taxon>
        <taxon>Heterotrichea</taxon>
        <taxon>Heterotrichida</taxon>
        <taxon>Stentoridae</taxon>
        <taxon>Stentor</taxon>
    </lineage>
</organism>
<feature type="transmembrane region" description="Helical" evidence="2">
    <location>
        <begin position="664"/>
        <end position="683"/>
    </location>
</feature>
<evidence type="ECO:0000313" key="5">
    <source>
        <dbReference type="Proteomes" id="UP000187209"/>
    </source>
</evidence>
<gene>
    <name evidence="4" type="ORF">SteCoe_21406</name>
</gene>
<dbReference type="AlphaFoldDB" id="A0A1R2BPM6"/>
<evidence type="ECO:0000256" key="1">
    <source>
        <dbReference type="SAM" id="MobiDB-lite"/>
    </source>
</evidence>
<name>A0A1R2BPM6_9CILI</name>
<dbReference type="InterPro" id="IPR012677">
    <property type="entry name" value="Nucleotide-bd_a/b_plait_sf"/>
</dbReference>
<feature type="transmembrane region" description="Helical" evidence="2">
    <location>
        <begin position="584"/>
        <end position="610"/>
    </location>
</feature>
<feature type="region of interest" description="Disordered" evidence="1">
    <location>
        <begin position="852"/>
        <end position="881"/>
    </location>
</feature>
<dbReference type="InterPro" id="IPR027815">
    <property type="entry name" value="CSC1/OSCA1-like_cyt"/>
</dbReference>
<dbReference type="SUPFAM" id="SSF54928">
    <property type="entry name" value="RNA-binding domain, RBD"/>
    <property type="match status" value="1"/>
</dbReference>